<evidence type="ECO:0000313" key="1">
    <source>
        <dbReference type="EMBL" id="CAA9386998.1"/>
    </source>
</evidence>
<dbReference type="AlphaFoldDB" id="A0A6J4NGA0"/>
<dbReference type="Pfam" id="PF09391">
    <property type="entry name" value="DUF2000"/>
    <property type="match status" value="1"/>
</dbReference>
<protein>
    <recommendedName>
        <fullName evidence="2">DUF2000 domain-containing protein</fullName>
    </recommendedName>
</protein>
<feature type="non-terminal residue" evidence="1">
    <location>
        <position position="1"/>
    </location>
</feature>
<gene>
    <name evidence="1" type="ORF">AVDCRST_MAG35-184</name>
</gene>
<reference evidence="1" key="1">
    <citation type="submission" date="2020-02" db="EMBL/GenBank/DDBJ databases">
        <authorList>
            <person name="Meier V. D."/>
        </authorList>
    </citation>
    <scope>NUCLEOTIDE SEQUENCE</scope>
    <source>
        <strain evidence="1">AVDCRST_MAG35</strain>
    </source>
</reference>
<dbReference type="SUPFAM" id="SSF102462">
    <property type="entry name" value="Peptidyl-tRNA hydrolase II"/>
    <property type="match status" value="1"/>
</dbReference>
<proteinExistence type="predicted"/>
<evidence type="ECO:0008006" key="2">
    <source>
        <dbReference type="Google" id="ProtNLM"/>
    </source>
</evidence>
<dbReference type="InterPro" id="IPR018988">
    <property type="entry name" value="DUF2000"/>
</dbReference>
<sequence>HPGLPWAGCSVLAAPAERLGTIRAKAVASLGVHVADVPAAAQATRVYREYLDEVAGTPEQALSHLAVSIVGPRNRVDKIVGRLPLLP</sequence>
<dbReference type="Gene3D" id="3.40.1490.10">
    <property type="entry name" value="Bit1"/>
    <property type="match status" value="1"/>
</dbReference>
<accession>A0A6J4NGA0</accession>
<dbReference type="EMBL" id="CADCUY010000036">
    <property type="protein sequence ID" value="CAA9386998.1"/>
    <property type="molecule type" value="Genomic_DNA"/>
</dbReference>
<dbReference type="InterPro" id="IPR023476">
    <property type="entry name" value="Pep_tRNA_hydro_II_dom_sf"/>
</dbReference>
<name>A0A6J4NGA0_9ACTN</name>
<organism evidence="1">
    <name type="scientific">uncultured Quadrisphaera sp</name>
    <dbReference type="NCBI Taxonomy" id="904978"/>
    <lineage>
        <taxon>Bacteria</taxon>
        <taxon>Bacillati</taxon>
        <taxon>Actinomycetota</taxon>
        <taxon>Actinomycetes</taxon>
        <taxon>Kineosporiales</taxon>
        <taxon>Kineosporiaceae</taxon>
        <taxon>Quadrisphaera</taxon>
        <taxon>environmental samples</taxon>
    </lineage>
</organism>